<keyword evidence="3" id="KW-1185">Reference proteome</keyword>
<feature type="region of interest" description="Disordered" evidence="1">
    <location>
        <begin position="1"/>
        <end position="34"/>
    </location>
</feature>
<dbReference type="EMBL" id="BAABFR010000152">
    <property type="protein sequence ID" value="GAA4406203.1"/>
    <property type="molecule type" value="Genomic_DNA"/>
</dbReference>
<evidence type="ECO:0008006" key="4">
    <source>
        <dbReference type="Google" id="ProtNLM"/>
    </source>
</evidence>
<evidence type="ECO:0000256" key="1">
    <source>
        <dbReference type="SAM" id="MobiDB-lite"/>
    </source>
</evidence>
<sequence length="210" mass="21725">MPSSPGSGAGRFRTSPDVAVPHESTHPATPLSTVDATTAPSTAGAFADLVARACASSTVCDISEASTAVDGIPAHWVHDADHAMVDAPIQLWCEPPLVDSRDEVLFAENAVAFAVRLVGLAASDSEVLEAAVITTTQVVGYRPVHRARTESGEMTIGSVSSPFGPLISISHFGFHQIGGSDSICTQVTVTGRGEATAVPHHLTAIRPYST</sequence>
<reference evidence="3" key="1">
    <citation type="journal article" date="2019" name="Int. J. Syst. Evol. Microbiol.">
        <title>The Global Catalogue of Microorganisms (GCM) 10K type strain sequencing project: providing services to taxonomists for standard genome sequencing and annotation.</title>
        <authorList>
            <consortium name="The Broad Institute Genomics Platform"/>
            <consortium name="The Broad Institute Genome Sequencing Center for Infectious Disease"/>
            <person name="Wu L."/>
            <person name="Ma J."/>
        </authorList>
    </citation>
    <scope>NUCLEOTIDE SEQUENCE [LARGE SCALE GENOMIC DNA]</scope>
    <source>
        <strain evidence="3">JCM 17688</strain>
    </source>
</reference>
<evidence type="ECO:0000313" key="3">
    <source>
        <dbReference type="Proteomes" id="UP001500635"/>
    </source>
</evidence>
<name>A0ABP8KGM5_9ACTN</name>
<accession>A0ABP8KGM5</accession>
<gene>
    <name evidence="2" type="ORF">GCM10023147_49690</name>
</gene>
<comment type="caution">
    <text evidence="2">The sequence shown here is derived from an EMBL/GenBank/DDBJ whole genome shotgun (WGS) entry which is preliminary data.</text>
</comment>
<evidence type="ECO:0000313" key="2">
    <source>
        <dbReference type="EMBL" id="GAA4406203.1"/>
    </source>
</evidence>
<organism evidence="2 3">
    <name type="scientific">Tsukamurella soli</name>
    <dbReference type="NCBI Taxonomy" id="644556"/>
    <lineage>
        <taxon>Bacteria</taxon>
        <taxon>Bacillati</taxon>
        <taxon>Actinomycetota</taxon>
        <taxon>Actinomycetes</taxon>
        <taxon>Mycobacteriales</taxon>
        <taxon>Tsukamurellaceae</taxon>
        <taxon>Tsukamurella</taxon>
    </lineage>
</organism>
<proteinExistence type="predicted"/>
<dbReference type="Proteomes" id="UP001500635">
    <property type="component" value="Unassembled WGS sequence"/>
</dbReference>
<protein>
    <recommendedName>
        <fullName evidence="4">Lipoprotein LpqN</fullName>
    </recommendedName>
</protein>